<keyword evidence="6" id="KW-0344">Guanine-nucleotide releasing factor</keyword>
<dbReference type="SUPFAM" id="SSF57889">
    <property type="entry name" value="Cysteine-rich domain"/>
    <property type="match status" value="1"/>
</dbReference>
<dbReference type="Gene3D" id="3.30.60.20">
    <property type="match status" value="1"/>
</dbReference>
<dbReference type="Gene3D" id="1.10.167.10">
    <property type="entry name" value="Regulator of G-protein Signalling 4, domain 2"/>
    <property type="match status" value="1"/>
</dbReference>
<dbReference type="InterPro" id="IPR035899">
    <property type="entry name" value="DBL_dom_sf"/>
</dbReference>
<gene>
    <name evidence="17" type="primary">ARHGEF12_6</name>
    <name evidence="17" type="ORF">CM83_50675</name>
</gene>
<feature type="domain" description="PDZ" evidence="15">
    <location>
        <begin position="40"/>
        <end position="109"/>
    </location>
</feature>
<feature type="compositionally biased region" description="Basic residues" evidence="11">
    <location>
        <begin position="761"/>
        <end position="771"/>
    </location>
</feature>
<feature type="compositionally biased region" description="Polar residues" evidence="11">
    <location>
        <begin position="232"/>
        <end position="244"/>
    </location>
</feature>
<feature type="region of interest" description="Disordered" evidence="11">
    <location>
        <begin position="1206"/>
        <end position="1320"/>
    </location>
</feature>
<dbReference type="Pfam" id="PF00621">
    <property type="entry name" value="RhoGEF"/>
    <property type="match status" value="1"/>
</dbReference>
<evidence type="ECO:0000256" key="2">
    <source>
        <dbReference type="ARBA" id="ARBA00004496"/>
    </source>
</evidence>
<evidence type="ECO:0000256" key="1">
    <source>
        <dbReference type="ARBA" id="ARBA00004370"/>
    </source>
</evidence>
<dbReference type="InterPro" id="IPR036034">
    <property type="entry name" value="PDZ_sf"/>
</dbReference>
<dbReference type="PANTHER" id="PTHR45872:SF2">
    <property type="entry name" value="RHO GUANINE NUCLEOTIDE EXCHANGE FACTOR 2, ISOFORM D"/>
    <property type="match status" value="1"/>
</dbReference>
<comment type="subcellular location">
    <subcellularLocation>
        <location evidence="2">Cytoplasm</location>
    </subcellularLocation>
    <subcellularLocation>
        <location evidence="1">Membrane</location>
    </subcellularLocation>
</comment>
<dbReference type="Gene3D" id="2.30.42.10">
    <property type="match status" value="1"/>
</dbReference>
<evidence type="ECO:0000256" key="11">
    <source>
        <dbReference type="SAM" id="MobiDB-lite"/>
    </source>
</evidence>
<dbReference type="InterPro" id="IPR001478">
    <property type="entry name" value="PDZ"/>
</dbReference>
<feature type="compositionally biased region" description="Basic and acidic residues" evidence="11">
    <location>
        <begin position="1230"/>
        <end position="1241"/>
    </location>
</feature>
<feature type="domain" description="DH" evidence="13">
    <location>
        <begin position="867"/>
        <end position="1057"/>
    </location>
</feature>
<evidence type="ECO:0000259" key="13">
    <source>
        <dbReference type="PROSITE" id="PS50010"/>
    </source>
</evidence>
<sequence>MDLNSSGVHEKRLSNGPSFRRGPGRESSHHMTTLPTHCTTLTIYKDEKGYGMKVSGDNPVYVQSVKEGGAAEKAGLHSGDTILKVNGVNVTSLTHTEVVELIKAEAQVVLTVQQNPLPLRERSASTVMPSPNLPRQLSSAQSRDRITAPQPVDNEKMRQFEYQRAHTLKLMLEKEQRYVESLRSKRAKCSDSGTEAKILQDLHGAERRISTLQSQLEQEGANHQVHTHQRTKSSPDSMTANSSLAEASKRLIASESMSELSLAKRSRGGVAWEVDRPTSPSTPPGTPPPPYNMGYSALDDTVYSHIPEEDSPPRAECSLTETDHATSPAKNFNFLAQGSPQQPIISMEDEDMSDQEMSQMEDHGPFKRWNKLSKHQAHLAVFLNYVISNSDPSSLLFYLVTDLYKEGSAKEMKKWAYEIHSSFLVPGAPLRLNNVDENVAREIDEVLLNESDKEEILRKIFWKARQKAKDELNEQLADFQAKRTAGLGTLFGPKDAELEESIHDKNKEMKIIESVLVPKLEPYMEDIENGTVDDRRFTTGAALGTVLSKVFGIRGQHFNSLLERCPTYVSKDKSRPSAKARLIGKTRKVSIRGHQCIAHQYFIVTYCNHCQTIIWGIGPQGYRCSNCGLNIHRRCVSVLEENCPGPMIDKKGKGNNRIRILIGQIRQERKPSSPSIPPNDRTKKVSEEAESAEHETGERSSEKSSRGSTRSEKRPDPTREGEETPQEEGEAANNFQEISQHVPKNRPSNPINRSESYKERIHQKRQLRERRKTSDPNLSKSNNDIEVDAQALSFKSNSGSSSNSSLSTRSLESPSQSLDAVGGGSGQPPGQQATAWDSDMEAEPDPPDWTTSVPEEVFSQLSPNERKRQEVINELFYSERSHVQALRVLDQIFYKPMKEQQILPQDQISLLFSNLEEFLTFHSQFNTSMKAKRKENVVVGNISELLLNQFDGTYGESFKKAAATFCAKQQIALETLKERRRKDPKLNSFLSEAESNSYCRRRQLKDIIPTGWQRLTKYPLLFENLAKYTLKEEEEEHSRLKIAIEKSKELLNYVDMAVKEAEDEHRLAEIQRKLDKSQFDKTEHHIAQEFKNLDLTKHKLIHEGSLCWRMTNRQKTTELHVLLLDDAIILLQKQDEKFLLKFNSLALSPIIKVSTVLVRHNAVDKKALFLVNTSHNGAQIYDLVANSISEKRKWFKHISDAAEAYKQREGKHRGRTEGRTEGATSEFDSSEPRESRDHDDTLDTSADRSYPSAESPVPCVPSGSSTPQPGSPLTLADKLEGLEQPGTPEKSDKPARSPHASVGSEPPGSEVHVATSTAETTLVDPSEVVVSSRDVLTAEPVLTPLEKLRRKDELVRQILYEKQEIVADILHVPREEFENIADLAGEPSADKDPSELVLAAVNQAHELSLVVNEALRLSEEEAVAATSETTAAGGSRSGRIPGVPVHRLTGIASALTSHLTQLLNIMTERDEERERLRRELQRSREQLHALHEKYDHNGPSDPGSIPVNKSDEAKTETPPAEPTQSTAGEVFVDALTEGEEATQEEKPISAQVDK</sequence>
<keyword evidence="8" id="KW-0862">Zinc</keyword>
<dbReference type="CDD" id="cd00160">
    <property type="entry name" value="RhoGEF"/>
    <property type="match status" value="1"/>
</dbReference>
<dbReference type="EMBL" id="GBHO01034007">
    <property type="protein sequence ID" value="JAG09597.1"/>
    <property type="molecule type" value="Transcribed_RNA"/>
</dbReference>
<evidence type="ECO:0000256" key="4">
    <source>
        <dbReference type="ARBA" id="ARBA00022490"/>
    </source>
</evidence>
<dbReference type="InterPro" id="IPR016137">
    <property type="entry name" value="RGS"/>
</dbReference>
<feature type="compositionally biased region" description="Basic and acidic residues" evidence="11">
    <location>
        <begin position="680"/>
        <end position="722"/>
    </location>
</feature>
<dbReference type="PROSITE" id="PS50106">
    <property type="entry name" value="PDZ"/>
    <property type="match status" value="1"/>
</dbReference>
<feature type="compositionally biased region" description="Polar residues" evidence="11">
    <location>
        <begin position="775"/>
        <end position="784"/>
    </location>
</feature>
<dbReference type="PROSITE" id="PS50010">
    <property type="entry name" value="DH_2"/>
    <property type="match status" value="1"/>
</dbReference>
<feature type="compositionally biased region" description="Polar residues" evidence="11">
    <location>
        <begin position="124"/>
        <end position="141"/>
    </location>
</feature>
<dbReference type="SMART" id="SM00228">
    <property type="entry name" value="PDZ"/>
    <property type="match status" value="1"/>
</dbReference>
<reference evidence="17" key="1">
    <citation type="journal article" date="2014" name="PLoS ONE">
        <title>Transcriptome-Based Identification of ABC Transporters in the Western Tarnished Plant Bug Lygus hesperus.</title>
        <authorList>
            <person name="Hull J.J."/>
            <person name="Chaney K."/>
            <person name="Geib S.M."/>
            <person name="Fabrick J.A."/>
            <person name="Brent C.S."/>
            <person name="Walsh D."/>
            <person name="Lavine L.C."/>
        </authorList>
    </citation>
    <scope>NUCLEOTIDE SEQUENCE</scope>
</reference>
<feature type="region of interest" description="Disordered" evidence="11">
    <location>
        <begin position="215"/>
        <end position="244"/>
    </location>
</feature>
<dbReference type="PROSITE" id="PS50081">
    <property type="entry name" value="ZF_DAG_PE_2"/>
    <property type="match status" value="1"/>
</dbReference>
<keyword evidence="9" id="KW-0175">Coiled coil</keyword>
<protein>
    <submittedName>
        <fullName evidence="17">Rho guanine nucleotide exchange factor 12</fullName>
    </submittedName>
</protein>
<evidence type="ECO:0000256" key="7">
    <source>
        <dbReference type="ARBA" id="ARBA00022723"/>
    </source>
</evidence>
<dbReference type="CDD" id="cd13329">
    <property type="entry name" value="PH_RhoGEF"/>
    <property type="match status" value="1"/>
</dbReference>
<feature type="compositionally biased region" description="Pro residues" evidence="11">
    <location>
        <begin position="280"/>
        <end position="290"/>
    </location>
</feature>
<dbReference type="SUPFAM" id="SSF50156">
    <property type="entry name" value="PDZ domain-like"/>
    <property type="match status" value="1"/>
</dbReference>
<dbReference type="Pfam" id="PF09128">
    <property type="entry name" value="RGS-like"/>
    <property type="match status" value="1"/>
</dbReference>
<dbReference type="InterPro" id="IPR002219">
    <property type="entry name" value="PKC_DAG/PE"/>
</dbReference>
<dbReference type="PANTHER" id="PTHR45872">
    <property type="entry name" value="RHO GUANINE NUCLEOTIDE EXCHANGE FACTOR 2, ISOFORM D"/>
    <property type="match status" value="1"/>
</dbReference>
<dbReference type="SMART" id="SM00325">
    <property type="entry name" value="RhoGEF"/>
    <property type="match status" value="1"/>
</dbReference>
<dbReference type="GO" id="GO:0001664">
    <property type="term" value="F:G protein-coupled receptor binding"/>
    <property type="evidence" value="ECO:0007669"/>
    <property type="project" value="TreeGrafter"/>
</dbReference>
<evidence type="ECO:0000313" key="17">
    <source>
        <dbReference type="EMBL" id="JAG09597.1"/>
    </source>
</evidence>
<accession>A0A0A9WME6</accession>
<reference evidence="17" key="2">
    <citation type="submission" date="2014-07" db="EMBL/GenBank/DDBJ databases">
        <authorList>
            <person name="Hull J."/>
        </authorList>
    </citation>
    <scope>NUCLEOTIDE SEQUENCE</scope>
</reference>
<feature type="compositionally biased region" description="Low complexity" evidence="11">
    <location>
        <begin position="792"/>
        <end position="818"/>
    </location>
</feature>
<dbReference type="Gene3D" id="2.30.29.30">
    <property type="entry name" value="Pleckstrin-homology domain (PH domain)/Phosphotyrosine-binding domain (PTB)"/>
    <property type="match status" value="1"/>
</dbReference>
<dbReference type="SUPFAM" id="SSF48065">
    <property type="entry name" value="DBL homology domain (DH-domain)"/>
    <property type="match status" value="1"/>
</dbReference>
<dbReference type="InterPro" id="IPR036305">
    <property type="entry name" value="RGS_sf"/>
</dbReference>
<evidence type="ECO:0000259" key="16">
    <source>
        <dbReference type="PROSITE" id="PS50132"/>
    </source>
</evidence>
<dbReference type="SMART" id="SM00233">
    <property type="entry name" value="PH"/>
    <property type="match status" value="1"/>
</dbReference>
<dbReference type="CDD" id="cd08756">
    <property type="entry name" value="RGS_GEF_like"/>
    <property type="match status" value="1"/>
</dbReference>
<feature type="domain" description="PH" evidence="12">
    <location>
        <begin position="1099"/>
        <end position="1203"/>
    </location>
</feature>
<dbReference type="SMART" id="SM00109">
    <property type="entry name" value="C1"/>
    <property type="match status" value="1"/>
</dbReference>
<name>A0A0A9WME6_LYGHE</name>
<evidence type="ECO:0000259" key="14">
    <source>
        <dbReference type="PROSITE" id="PS50081"/>
    </source>
</evidence>
<evidence type="ECO:0000259" key="15">
    <source>
        <dbReference type="PROSITE" id="PS50106"/>
    </source>
</evidence>
<evidence type="ECO:0000256" key="8">
    <source>
        <dbReference type="ARBA" id="ARBA00022833"/>
    </source>
</evidence>
<dbReference type="Pfam" id="PF00595">
    <property type="entry name" value="PDZ"/>
    <property type="match status" value="1"/>
</dbReference>
<dbReference type="GO" id="GO:0046872">
    <property type="term" value="F:metal ion binding"/>
    <property type="evidence" value="ECO:0007669"/>
    <property type="project" value="UniProtKB-KW"/>
</dbReference>
<feature type="region of interest" description="Disordered" evidence="11">
    <location>
        <begin position="122"/>
        <end position="144"/>
    </location>
</feature>
<keyword evidence="3" id="KW-0343">GTPase activation</keyword>
<evidence type="ECO:0000256" key="3">
    <source>
        <dbReference type="ARBA" id="ARBA00022468"/>
    </source>
</evidence>
<evidence type="ECO:0000256" key="5">
    <source>
        <dbReference type="ARBA" id="ARBA00022553"/>
    </source>
</evidence>
<dbReference type="InterPro" id="IPR015212">
    <property type="entry name" value="RGS-like_dom"/>
</dbReference>
<dbReference type="PROSITE" id="PS50003">
    <property type="entry name" value="PH_DOMAIN"/>
    <property type="match status" value="1"/>
</dbReference>
<feature type="region of interest" description="Disordered" evidence="11">
    <location>
        <begin position="663"/>
        <end position="852"/>
    </location>
</feature>
<dbReference type="GO" id="GO:0007186">
    <property type="term" value="P:G protein-coupled receptor signaling pathway"/>
    <property type="evidence" value="ECO:0007669"/>
    <property type="project" value="TreeGrafter"/>
</dbReference>
<keyword evidence="5" id="KW-0597">Phosphoprotein</keyword>
<keyword evidence="4" id="KW-0963">Cytoplasm</keyword>
<dbReference type="GO" id="GO:0005096">
    <property type="term" value="F:GTPase activator activity"/>
    <property type="evidence" value="ECO:0007669"/>
    <property type="project" value="UniProtKB-KW"/>
</dbReference>
<evidence type="ECO:0000259" key="12">
    <source>
        <dbReference type="PROSITE" id="PS50003"/>
    </source>
</evidence>
<dbReference type="SUPFAM" id="SSF50729">
    <property type="entry name" value="PH domain-like"/>
    <property type="match status" value="1"/>
</dbReference>
<dbReference type="InterPro" id="IPR001849">
    <property type="entry name" value="PH_domain"/>
</dbReference>
<keyword evidence="7" id="KW-0479">Metal-binding</keyword>
<evidence type="ECO:0000256" key="10">
    <source>
        <dbReference type="ARBA" id="ARBA00023136"/>
    </source>
</evidence>
<feature type="region of interest" description="Disordered" evidence="11">
    <location>
        <begin position="265"/>
        <end position="290"/>
    </location>
</feature>
<dbReference type="GO" id="GO:0016020">
    <property type="term" value="C:membrane"/>
    <property type="evidence" value="ECO:0007669"/>
    <property type="project" value="UniProtKB-SubCell"/>
</dbReference>
<dbReference type="Pfam" id="PF17838">
    <property type="entry name" value="PH_16"/>
    <property type="match status" value="1"/>
</dbReference>
<evidence type="ECO:0000256" key="9">
    <source>
        <dbReference type="ARBA" id="ARBA00023054"/>
    </source>
</evidence>
<dbReference type="InterPro" id="IPR046349">
    <property type="entry name" value="C1-like_sf"/>
</dbReference>
<feature type="domain" description="Phorbol-ester/DAG-type" evidence="14">
    <location>
        <begin position="593"/>
        <end position="643"/>
    </location>
</feature>
<organism evidence="17">
    <name type="scientific">Lygus hesperus</name>
    <name type="common">Western plant bug</name>
    <dbReference type="NCBI Taxonomy" id="30085"/>
    <lineage>
        <taxon>Eukaryota</taxon>
        <taxon>Metazoa</taxon>
        <taxon>Ecdysozoa</taxon>
        <taxon>Arthropoda</taxon>
        <taxon>Hexapoda</taxon>
        <taxon>Insecta</taxon>
        <taxon>Pterygota</taxon>
        <taxon>Neoptera</taxon>
        <taxon>Paraneoptera</taxon>
        <taxon>Hemiptera</taxon>
        <taxon>Heteroptera</taxon>
        <taxon>Panheteroptera</taxon>
        <taxon>Cimicomorpha</taxon>
        <taxon>Miridae</taxon>
        <taxon>Mirini</taxon>
        <taxon>Lygus</taxon>
    </lineage>
</organism>
<dbReference type="InterPro" id="IPR041020">
    <property type="entry name" value="PH_16"/>
</dbReference>
<dbReference type="InterPro" id="IPR044926">
    <property type="entry name" value="RGS_subdomain_2"/>
</dbReference>
<dbReference type="PROSITE" id="PS50132">
    <property type="entry name" value="RGS"/>
    <property type="match status" value="1"/>
</dbReference>
<proteinExistence type="predicted"/>
<keyword evidence="10" id="KW-0472">Membrane</keyword>
<dbReference type="GO" id="GO:0005085">
    <property type="term" value="F:guanyl-nucleotide exchange factor activity"/>
    <property type="evidence" value="ECO:0007669"/>
    <property type="project" value="UniProtKB-KW"/>
</dbReference>
<dbReference type="InterPro" id="IPR000219">
    <property type="entry name" value="DH_dom"/>
</dbReference>
<dbReference type="SUPFAM" id="SSF48097">
    <property type="entry name" value="Regulator of G-protein signaling, RGS"/>
    <property type="match status" value="1"/>
</dbReference>
<feature type="region of interest" description="Disordered" evidence="11">
    <location>
        <begin position="1"/>
        <end position="34"/>
    </location>
</feature>
<feature type="compositionally biased region" description="Low complexity" evidence="11">
    <location>
        <begin position="1261"/>
        <end position="1275"/>
    </location>
</feature>
<feature type="domain" description="RGS" evidence="16">
    <location>
        <begin position="368"/>
        <end position="461"/>
    </location>
</feature>
<dbReference type="Pfam" id="PF00130">
    <property type="entry name" value="C1_1"/>
    <property type="match status" value="1"/>
</dbReference>
<dbReference type="Gene3D" id="1.20.900.10">
    <property type="entry name" value="Dbl homology (DH) domain"/>
    <property type="match status" value="1"/>
</dbReference>
<dbReference type="InterPro" id="IPR011993">
    <property type="entry name" value="PH-like_dom_sf"/>
</dbReference>
<feature type="region of interest" description="Disordered" evidence="11">
    <location>
        <begin position="1491"/>
        <end position="1529"/>
    </location>
</feature>
<dbReference type="GO" id="GO:0005737">
    <property type="term" value="C:cytoplasm"/>
    <property type="evidence" value="ECO:0007669"/>
    <property type="project" value="UniProtKB-SubCell"/>
</dbReference>
<evidence type="ECO:0000256" key="6">
    <source>
        <dbReference type="ARBA" id="ARBA00022658"/>
    </source>
</evidence>